<sequence>MTIDTIRTRSERPTETDGEDVPATDGTGRTVRRRYVDVSDVSAATVAAYARDAVGTDAVGLERRPGRTYLVVD</sequence>
<proteinExistence type="predicted"/>
<feature type="compositionally biased region" description="Basic and acidic residues" evidence="1">
    <location>
        <begin position="1"/>
        <end position="15"/>
    </location>
</feature>
<dbReference type="AlphaFoldDB" id="A0ABD6ASW6"/>
<keyword evidence="3" id="KW-1185">Reference proteome</keyword>
<evidence type="ECO:0000256" key="1">
    <source>
        <dbReference type="SAM" id="MobiDB-lite"/>
    </source>
</evidence>
<evidence type="ECO:0000313" key="3">
    <source>
        <dbReference type="Proteomes" id="UP001597187"/>
    </source>
</evidence>
<dbReference type="Proteomes" id="UP001597187">
    <property type="component" value="Unassembled WGS sequence"/>
</dbReference>
<dbReference type="EMBL" id="JBHUDC010000003">
    <property type="protein sequence ID" value="MFD1512797.1"/>
    <property type="molecule type" value="Genomic_DNA"/>
</dbReference>
<accession>A0ABD6ASW6</accession>
<protein>
    <submittedName>
        <fullName evidence="2">Uncharacterized protein</fullName>
    </submittedName>
</protein>
<organism evidence="2 3">
    <name type="scientific">Halomarina rubra</name>
    <dbReference type="NCBI Taxonomy" id="2071873"/>
    <lineage>
        <taxon>Archaea</taxon>
        <taxon>Methanobacteriati</taxon>
        <taxon>Methanobacteriota</taxon>
        <taxon>Stenosarchaea group</taxon>
        <taxon>Halobacteria</taxon>
        <taxon>Halobacteriales</taxon>
        <taxon>Natronomonadaceae</taxon>
        <taxon>Halomarina</taxon>
    </lineage>
</organism>
<gene>
    <name evidence="2" type="ORF">ACFSBT_05805</name>
</gene>
<feature type="region of interest" description="Disordered" evidence="1">
    <location>
        <begin position="1"/>
        <end position="29"/>
    </location>
</feature>
<dbReference type="RefSeq" id="WP_250872774.1">
    <property type="nucleotide sequence ID" value="NZ_JALXFV010000003.1"/>
</dbReference>
<name>A0ABD6ASW6_9EURY</name>
<comment type="caution">
    <text evidence="2">The sequence shown here is derived from an EMBL/GenBank/DDBJ whole genome shotgun (WGS) entry which is preliminary data.</text>
</comment>
<reference evidence="2 3" key="1">
    <citation type="journal article" date="2019" name="Int. J. Syst. Evol. Microbiol.">
        <title>The Global Catalogue of Microorganisms (GCM) 10K type strain sequencing project: providing services to taxonomists for standard genome sequencing and annotation.</title>
        <authorList>
            <consortium name="The Broad Institute Genomics Platform"/>
            <consortium name="The Broad Institute Genome Sequencing Center for Infectious Disease"/>
            <person name="Wu L."/>
            <person name="Ma J."/>
        </authorList>
    </citation>
    <scope>NUCLEOTIDE SEQUENCE [LARGE SCALE GENOMIC DNA]</scope>
    <source>
        <strain evidence="2 3">CGMCC 1.12563</strain>
    </source>
</reference>
<evidence type="ECO:0000313" key="2">
    <source>
        <dbReference type="EMBL" id="MFD1512797.1"/>
    </source>
</evidence>